<organism evidence="3 4">
    <name type="scientific">Xanthomonas hortorum</name>
    <dbReference type="NCBI Taxonomy" id="56454"/>
    <lineage>
        <taxon>Bacteria</taxon>
        <taxon>Pseudomonadati</taxon>
        <taxon>Pseudomonadota</taxon>
        <taxon>Gammaproteobacteria</taxon>
        <taxon>Lysobacterales</taxon>
        <taxon>Lysobacteraceae</taxon>
        <taxon>Xanthomonas</taxon>
    </lineage>
</organism>
<reference evidence="3" key="1">
    <citation type="submission" date="2022-10" db="EMBL/GenBank/DDBJ databases">
        <title>Complete genome sequence resource for Xanthomonas hortorum isolated from Greek Oregano.</title>
        <authorList>
            <person name="Gonzalez-Tobon J."/>
            <person name="Helmann T.C."/>
            <person name="Daughtrey M."/>
            <person name="Stodghill P.V."/>
            <person name="Filiatrault M.J."/>
        </authorList>
    </citation>
    <scope>NUCLEOTIDE SEQUENCE</scope>
    <source>
        <strain evidence="3">Oregano 108</strain>
    </source>
</reference>
<dbReference type="Proteomes" id="UP001164737">
    <property type="component" value="Chromosome"/>
</dbReference>
<dbReference type="Gene3D" id="2.60.120.180">
    <property type="match status" value="1"/>
</dbReference>
<accession>A0AA47EUP9</accession>
<dbReference type="PANTHER" id="PTHR34002:SF9">
    <property type="entry name" value="XYLOGLUCAN-SPECIFIC ENDO-BETA-1,4-GLUCANASE A"/>
    <property type="match status" value="1"/>
</dbReference>
<dbReference type="AlphaFoldDB" id="A0AA47EUP9"/>
<sequence>MHNSQSSTLTHTGAQAPTMRRRASRWWKAALAIGLVALAPAALAGPYKIFGNHYAWVNNFNDPNNIIQGTFGTGSTPELTVTFNFADYNLYGYPAIVRGWHYDWNPTSDTLFPKQISSLSKIPLKFTYSAGGTNLAGDFAYDIFFRWDTAKGNPQLEVMIWGANNSYPLGTLTTANAITSGGVTYDLWEGNNSAAGYYVYTFIPHGTAGNSNALPAKGNLNADVKAFLTKLQELRGGDGRYSNALYLQVVEGGFEVTGGMGSVSLSGAITAK</sequence>
<evidence type="ECO:0000256" key="2">
    <source>
        <dbReference type="RuleBase" id="RU361163"/>
    </source>
</evidence>
<dbReference type="PANTHER" id="PTHR34002">
    <property type="entry name" value="BLR1656 PROTEIN"/>
    <property type="match status" value="1"/>
</dbReference>
<dbReference type="SUPFAM" id="SSF49899">
    <property type="entry name" value="Concanavalin A-like lectins/glucanases"/>
    <property type="match status" value="1"/>
</dbReference>
<evidence type="ECO:0000313" key="3">
    <source>
        <dbReference type="EMBL" id="WAH65255.1"/>
    </source>
</evidence>
<dbReference type="InterPro" id="IPR013319">
    <property type="entry name" value="GH11/12"/>
</dbReference>
<dbReference type="GO" id="GO:0000272">
    <property type="term" value="P:polysaccharide catabolic process"/>
    <property type="evidence" value="ECO:0007669"/>
    <property type="project" value="UniProtKB-KW"/>
</dbReference>
<evidence type="ECO:0000256" key="1">
    <source>
        <dbReference type="ARBA" id="ARBA00005519"/>
    </source>
</evidence>
<evidence type="ECO:0000313" key="4">
    <source>
        <dbReference type="Proteomes" id="UP001164737"/>
    </source>
</evidence>
<keyword evidence="2" id="KW-0119">Carbohydrate metabolism</keyword>
<dbReference type="EMBL" id="CP107241">
    <property type="protein sequence ID" value="WAH65255.1"/>
    <property type="molecule type" value="Genomic_DNA"/>
</dbReference>
<dbReference type="InterPro" id="IPR002594">
    <property type="entry name" value="GH12"/>
</dbReference>
<keyword evidence="2" id="KW-0378">Hydrolase</keyword>
<keyword evidence="2" id="KW-0326">Glycosidase</keyword>
<dbReference type="RefSeq" id="WP_268214194.1">
    <property type="nucleotide sequence ID" value="NZ_CP107241.1"/>
</dbReference>
<protein>
    <submittedName>
        <fullName evidence="3">Cellulase</fullName>
    </submittedName>
</protein>
<proteinExistence type="inferred from homology"/>
<dbReference type="InterPro" id="IPR013320">
    <property type="entry name" value="ConA-like_dom_sf"/>
</dbReference>
<dbReference type="GO" id="GO:0008810">
    <property type="term" value="F:cellulase activity"/>
    <property type="evidence" value="ECO:0007669"/>
    <property type="project" value="InterPro"/>
</dbReference>
<comment type="similarity">
    <text evidence="1 2">Belongs to the glycosyl hydrolase 12 (cellulase H) family.</text>
</comment>
<keyword evidence="2" id="KW-0624">Polysaccharide degradation</keyword>
<gene>
    <name evidence="3" type="ORF">OEG85_04555</name>
</gene>
<dbReference type="Pfam" id="PF01670">
    <property type="entry name" value="Glyco_hydro_12"/>
    <property type="match status" value="1"/>
</dbReference>
<name>A0AA47EUP9_9XANT</name>